<evidence type="ECO:0000313" key="4">
    <source>
        <dbReference type="Proteomes" id="UP000285972"/>
    </source>
</evidence>
<dbReference type="Pfam" id="PF02794">
    <property type="entry name" value="HlyC"/>
    <property type="match status" value="1"/>
</dbReference>
<dbReference type="AlphaFoldDB" id="A0AAE8JLG5"/>
<evidence type="ECO:0000256" key="1">
    <source>
        <dbReference type="ARBA" id="ARBA00005686"/>
    </source>
</evidence>
<dbReference type="Proteomes" id="UP000285972">
    <property type="component" value="Unassembled WGS sequence"/>
</dbReference>
<dbReference type="EMBL" id="MJLX01000091">
    <property type="protein sequence ID" value="RLM17163.1"/>
    <property type="molecule type" value="Genomic_DNA"/>
</dbReference>
<proteinExistence type="inferred from homology"/>
<dbReference type="RefSeq" id="WP_095835463.1">
    <property type="nucleotide sequence ID" value="NZ_CP014137.1"/>
</dbReference>
<comment type="function">
    <text evidence="2">Involved in fatty acylation of protoxin at internal lysine residues, thereby converting it to the active toxin.</text>
</comment>
<comment type="similarity">
    <text evidence="1 2">Belongs to the RTX toxin acyltransferase family.</text>
</comment>
<dbReference type="GO" id="GO:0009404">
    <property type="term" value="P:toxin metabolic process"/>
    <property type="evidence" value="ECO:0007669"/>
    <property type="project" value="UniProtKB-UniRule"/>
</dbReference>
<keyword evidence="2" id="KW-0204">Cytolysis</keyword>
<keyword evidence="2" id="KW-0012">Acyltransferase</keyword>
<accession>A0AAE8JLG5</accession>
<gene>
    <name evidence="3" type="ORF">BIY26_21340</name>
</gene>
<reference evidence="3 4" key="1">
    <citation type="submission" date="2016-09" db="EMBL/GenBank/DDBJ databases">
        <authorList>
            <person name="Doonan J."/>
            <person name="Pachebat J.A."/>
            <person name="Golyshin P.N."/>
            <person name="Denman S."/>
            <person name="Mcdonald J.E."/>
        </authorList>
    </citation>
    <scope>NUCLEOTIDE SEQUENCE [LARGE SCALE GENOMIC DNA]</scope>
    <source>
        <strain evidence="3 4">FRB141</strain>
    </source>
</reference>
<dbReference type="InterPro" id="IPR003996">
    <property type="entry name" value="RTX_toxin-activating_protC_bac"/>
</dbReference>
<evidence type="ECO:0000256" key="2">
    <source>
        <dbReference type="RuleBase" id="RU368102"/>
    </source>
</evidence>
<organism evidence="3 4">
    <name type="scientific">Brenneria goodwinii</name>
    <dbReference type="NCBI Taxonomy" id="1109412"/>
    <lineage>
        <taxon>Bacteria</taxon>
        <taxon>Pseudomonadati</taxon>
        <taxon>Pseudomonadota</taxon>
        <taxon>Gammaproteobacteria</taxon>
        <taxon>Enterobacterales</taxon>
        <taxon>Pectobacteriaceae</taxon>
        <taxon>Brenneria</taxon>
    </lineage>
</organism>
<comment type="caution">
    <text evidence="3">The sequence shown here is derived from an EMBL/GenBank/DDBJ whole genome shotgun (WGS) entry which is preliminary data.</text>
</comment>
<dbReference type="EC" id="2.3.1.-" evidence="2"/>
<dbReference type="GO" id="GO:0005737">
    <property type="term" value="C:cytoplasm"/>
    <property type="evidence" value="ECO:0007669"/>
    <property type="project" value="UniProtKB-SubCell"/>
</dbReference>
<dbReference type="GO" id="GO:0031640">
    <property type="term" value="P:killing of cells of another organism"/>
    <property type="evidence" value="ECO:0007669"/>
    <property type="project" value="UniProtKB-KW"/>
</dbReference>
<sequence>MTLYIRETVNDRKDWSAHEQIGFAVSCMLHNRNYSLYPVLSIQYWTEFAIQHDQIKFLFDTRDQPLAYVTWAYLEADTEARLLNDPEFRLHPSEWNEGDRIWLLDFCCKPGFGRKAIERFIRLKPWGVGQVSWLSRRKKIMSL</sequence>
<name>A0AAE8JLG5_9GAMM</name>
<evidence type="ECO:0000313" key="3">
    <source>
        <dbReference type="EMBL" id="RLM17163.1"/>
    </source>
</evidence>
<keyword evidence="2" id="KW-0963">Cytoplasm</keyword>
<protein>
    <recommendedName>
        <fullName evidence="2">RTX toxin-activating lysine-acyltransferase</fullName>
        <ecNumber evidence="2">2.3.1.-</ecNumber>
    </recommendedName>
</protein>
<keyword evidence="2" id="KW-0808">Transferase</keyword>
<comment type="subcellular location">
    <subcellularLocation>
        <location evidence="2">Cytoplasm</location>
    </subcellularLocation>
</comment>
<dbReference type="GeneID" id="70909425"/>
<dbReference type="GO" id="GO:0016746">
    <property type="term" value="F:acyltransferase activity"/>
    <property type="evidence" value="ECO:0007669"/>
    <property type="project" value="UniProtKB-UniRule"/>
</dbReference>
<dbReference type="KEGG" id="bgj:AWC36_21605"/>